<proteinExistence type="predicted"/>
<reference evidence="1 2" key="1">
    <citation type="submission" date="2021-06" db="EMBL/GenBank/DDBJ databases">
        <authorList>
            <person name="Palmer J.M."/>
        </authorList>
    </citation>
    <scope>NUCLEOTIDE SEQUENCE [LARGE SCALE GENOMIC DNA]</scope>
    <source>
        <strain evidence="1 2">XC_2019</strain>
        <tissue evidence="1">Muscle</tissue>
    </source>
</reference>
<accession>A0ABV0QDE0</accession>
<evidence type="ECO:0000313" key="1">
    <source>
        <dbReference type="EMBL" id="MEQ2193498.1"/>
    </source>
</evidence>
<keyword evidence="2" id="KW-1185">Reference proteome</keyword>
<protein>
    <submittedName>
        <fullName evidence="1">Uncharacterized protein</fullName>
    </submittedName>
</protein>
<organism evidence="1 2">
    <name type="scientific">Xenoophorus captivus</name>
    <dbReference type="NCBI Taxonomy" id="1517983"/>
    <lineage>
        <taxon>Eukaryota</taxon>
        <taxon>Metazoa</taxon>
        <taxon>Chordata</taxon>
        <taxon>Craniata</taxon>
        <taxon>Vertebrata</taxon>
        <taxon>Euteleostomi</taxon>
        <taxon>Actinopterygii</taxon>
        <taxon>Neopterygii</taxon>
        <taxon>Teleostei</taxon>
        <taxon>Neoteleostei</taxon>
        <taxon>Acanthomorphata</taxon>
        <taxon>Ovalentaria</taxon>
        <taxon>Atherinomorphae</taxon>
        <taxon>Cyprinodontiformes</taxon>
        <taxon>Goodeidae</taxon>
        <taxon>Xenoophorus</taxon>
    </lineage>
</organism>
<dbReference type="EMBL" id="JAHRIN010008500">
    <property type="protein sequence ID" value="MEQ2193498.1"/>
    <property type="molecule type" value="Genomic_DNA"/>
</dbReference>
<evidence type="ECO:0000313" key="2">
    <source>
        <dbReference type="Proteomes" id="UP001434883"/>
    </source>
</evidence>
<sequence>MLSQSEVIDMRRRTAASSPCAALHGNERRRLRGIREGTAAPRVLLAADPSQFCSLSHPSREYVKIMLAVWCFMVFGAVGERLAVSGADGGLWDWFAPSDQLDNGETEITYPKRLVQQIRSEEEMAHGYLDTRVKNSTGDSSVSHLSGPYFCLSSPLFTL</sequence>
<comment type="caution">
    <text evidence="1">The sequence shown here is derived from an EMBL/GenBank/DDBJ whole genome shotgun (WGS) entry which is preliminary data.</text>
</comment>
<gene>
    <name evidence="1" type="ORF">XENOCAPTIV_030756</name>
</gene>
<dbReference type="Proteomes" id="UP001434883">
    <property type="component" value="Unassembled WGS sequence"/>
</dbReference>
<name>A0ABV0QDE0_9TELE</name>